<evidence type="ECO:0000313" key="9">
    <source>
        <dbReference type="Proteomes" id="UP000244384"/>
    </source>
</evidence>
<keyword evidence="9" id="KW-1185">Reference proteome</keyword>
<dbReference type="InterPro" id="IPR043129">
    <property type="entry name" value="ATPase_NBD"/>
</dbReference>
<evidence type="ECO:0000256" key="5">
    <source>
        <dbReference type="ARBA" id="ARBA00022840"/>
    </source>
</evidence>
<dbReference type="InterPro" id="IPR018484">
    <property type="entry name" value="FGGY_N"/>
</dbReference>
<feature type="domain" description="Carbohydrate kinase FGGY C-terminal" evidence="7">
    <location>
        <begin position="289"/>
        <end position="348"/>
    </location>
</feature>
<dbReference type="SUPFAM" id="SSF53067">
    <property type="entry name" value="Actin-like ATPase domain"/>
    <property type="match status" value="2"/>
</dbReference>
<dbReference type="KEGG" id="aez:C3E78_05060"/>
<sequence length="379" mass="40574">MAKFVGAIDQGTTSTRFMIFDHDGHEVARHQLGHEQIRPQDGWVEHDPHEIWEATQDVVEGALGRAGITADDLAAVGITNQRETVVVWDRRTGEPYCHAIVWQDTRTEATVAGRIRWVLDNVEDVRPDANAGHAILGTMDSWLIWWLTGGPDGGRHVTDVTNAARTMLMDLETLDWDDDLLARLEIPRSMLPEVRSSSEVYGTTSADSPFGGEVPVAGDLADRQAALVGQVCFRPGDLRSSRGAEDLLVLNTGTDVVRSSTGSATTVAYRLGDAPAVYALEAVGGGPDAIDAMVAAAGLDLAVLRVDGTATSDDQSMQVLADVLGVPVSRPVVGETATLGAAYAAGLAVGFWSGTDELVARWKESRRWEPAAGQGKRVD</sequence>
<keyword evidence="4 8" id="KW-0418">Kinase</keyword>
<dbReference type="OrthoDB" id="9805576at2"/>
<proteinExistence type="inferred from homology"/>
<keyword evidence="3" id="KW-0547">Nucleotide-binding</keyword>
<accession>A0A5F2ES54</accession>
<dbReference type="Proteomes" id="UP000244384">
    <property type="component" value="Chromosome"/>
</dbReference>
<evidence type="ECO:0000259" key="7">
    <source>
        <dbReference type="Pfam" id="PF02782"/>
    </source>
</evidence>
<dbReference type="Gene3D" id="3.30.420.40">
    <property type="match status" value="4"/>
</dbReference>
<evidence type="ECO:0000256" key="2">
    <source>
        <dbReference type="ARBA" id="ARBA00022679"/>
    </source>
</evidence>
<dbReference type="Pfam" id="PF02782">
    <property type="entry name" value="FGGY_C"/>
    <property type="match status" value="1"/>
</dbReference>
<dbReference type="Pfam" id="PF00370">
    <property type="entry name" value="FGGY_N"/>
    <property type="match status" value="2"/>
</dbReference>
<dbReference type="EMBL" id="CP026952">
    <property type="protein sequence ID" value="AWB91635.1"/>
    <property type="molecule type" value="Genomic_DNA"/>
</dbReference>
<evidence type="ECO:0000313" key="8">
    <source>
        <dbReference type="EMBL" id="AWB91635.1"/>
    </source>
</evidence>
<gene>
    <name evidence="8" type="ORF">C3E78_05060</name>
</gene>
<evidence type="ECO:0000256" key="3">
    <source>
        <dbReference type="ARBA" id="ARBA00022741"/>
    </source>
</evidence>
<accession>A0A2S0WJW7</accession>
<keyword evidence="2" id="KW-0808">Transferase</keyword>
<evidence type="ECO:0000256" key="4">
    <source>
        <dbReference type="ARBA" id="ARBA00022777"/>
    </source>
</evidence>
<dbReference type="GO" id="GO:0005829">
    <property type="term" value="C:cytosol"/>
    <property type="evidence" value="ECO:0007669"/>
    <property type="project" value="TreeGrafter"/>
</dbReference>
<dbReference type="PANTHER" id="PTHR10196">
    <property type="entry name" value="SUGAR KINASE"/>
    <property type="match status" value="1"/>
</dbReference>
<dbReference type="GO" id="GO:0019563">
    <property type="term" value="P:glycerol catabolic process"/>
    <property type="evidence" value="ECO:0007669"/>
    <property type="project" value="TreeGrafter"/>
</dbReference>
<name>A0A2S0WJW7_9ACTN</name>
<comment type="similarity">
    <text evidence="1">Belongs to the FGGY kinase family.</text>
</comment>
<evidence type="ECO:0000256" key="1">
    <source>
        <dbReference type="ARBA" id="ARBA00009156"/>
    </source>
</evidence>
<feature type="domain" description="Carbohydrate kinase FGGY N-terminal" evidence="6">
    <location>
        <begin position="6"/>
        <end position="111"/>
    </location>
</feature>
<dbReference type="GO" id="GO:0005524">
    <property type="term" value="F:ATP binding"/>
    <property type="evidence" value="ECO:0007669"/>
    <property type="project" value="UniProtKB-KW"/>
</dbReference>
<dbReference type="AlphaFoldDB" id="A0A2S0WJW7"/>
<protein>
    <submittedName>
        <fullName evidence="8">Glycerol kinase</fullName>
    </submittedName>
</protein>
<reference evidence="9" key="1">
    <citation type="submission" date="2018-01" db="EMBL/GenBank/DDBJ databases">
        <authorList>
            <person name="Li J."/>
        </authorList>
    </citation>
    <scope>NUCLEOTIDE SEQUENCE [LARGE SCALE GENOMIC DNA]</scope>
    <source>
        <strain evidence="9">592</strain>
    </source>
</reference>
<evidence type="ECO:0000259" key="6">
    <source>
        <dbReference type="Pfam" id="PF00370"/>
    </source>
</evidence>
<dbReference type="PANTHER" id="PTHR10196:SF69">
    <property type="entry name" value="GLYCEROL KINASE"/>
    <property type="match status" value="1"/>
</dbReference>
<dbReference type="GO" id="GO:0004370">
    <property type="term" value="F:glycerol kinase activity"/>
    <property type="evidence" value="ECO:0007669"/>
    <property type="project" value="TreeGrafter"/>
</dbReference>
<feature type="domain" description="Carbohydrate kinase FGGY N-terminal" evidence="6">
    <location>
        <begin position="114"/>
        <end position="229"/>
    </location>
</feature>
<dbReference type="RefSeq" id="WP_108577281.1">
    <property type="nucleotide sequence ID" value="NZ_CP026952.1"/>
</dbReference>
<keyword evidence="5" id="KW-0067">ATP-binding</keyword>
<organism evidence="8 9">
    <name type="scientific">Aeromicrobium chenweiae</name>
    <dbReference type="NCBI Taxonomy" id="2079793"/>
    <lineage>
        <taxon>Bacteria</taxon>
        <taxon>Bacillati</taxon>
        <taxon>Actinomycetota</taxon>
        <taxon>Actinomycetes</taxon>
        <taxon>Propionibacteriales</taxon>
        <taxon>Nocardioidaceae</taxon>
        <taxon>Aeromicrobium</taxon>
    </lineage>
</organism>
<dbReference type="InterPro" id="IPR018485">
    <property type="entry name" value="FGGY_C"/>
</dbReference>